<comment type="function">
    <text evidence="8">Toxic component of a toxin-antitoxin (TA) system. An RNase.</text>
</comment>
<dbReference type="HAMAP" id="MF_00265">
    <property type="entry name" value="VapC_Nob1"/>
    <property type="match status" value="1"/>
</dbReference>
<evidence type="ECO:0000256" key="8">
    <source>
        <dbReference type="HAMAP-Rule" id="MF_00265"/>
    </source>
</evidence>
<dbReference type="InterPro" id="IPR050556">
    <property type="entry name" value="Type_II_TA_system_RNase"/>
</dbReference>
<organism evidence="10 11">
    <name type="scientific">Gallibacterium genomosp. 1</name>
    <dbReference type="NCBI Taxonomy" id="155515"/>
    <lineage>
        <taxon>Bacteria</taxon>
        <taxon>Pseudomonadati</taxon>
        <taxon>Pseudomonadota</taxon>
        <taxon>Gammaproteobacteria</taxon>
        <taxon>Pasteurellales</taxon>
        <taxon>Pasteurellaceae</taxon>
        <taxon>Gallibacterium</taxon>
    </lineage>
</organism>
<dbReference type="NCBIfam" id="NF010285">
    <property type="entry name" value="PRK13725.1"/>
    <property type="match status" value="1"/>
</dbReference>
<keyword evidence="2 8" id="KW-1277">Toxin-antitoxin system</keyword>
<evidence type="ECO:0000256" key="7">
    <source>
        <dbReference type="ARBA" id="ARBA00038093"/>
    </source>
</evidence>
<accession>A0A0A2Y6P0</accession>
<evidence type="ECO:0000256" key="4">
    <source>
        <dbReference type="ARBA" id="ARBA00022723"/>
    </source>
</evidence>
<dbReference type="EMBL" id="JPXX01000009">
    <property type="protein sequence ID" value="KGQ38245.1"/>
    <property type="molecule type" value="Genomic_DNA"/>
</dbReference>
<name>A0A0A2Y6P0_9PAST</name>
<dbReference type="Pfam" id="PF01850">
    <property type="entry name" value="PIN"/>
    <property type="match status" value="1"/>
</dbReference>
<dbReference type="RefSeq" id="WP_039172037.1">
    <property type="nucleotide sequence ID" value="NZ_JPXX01000009.1"/>
</dbReference>
<dbReference type="GO" id="GO:0000287">
    <property type="term" value="F:magnesium ion binding"/>
    <property type="evidence" value="ECO:0007669"/>
    <property type="project" value="UniProtKB-UniRule"/>
</dbReference>
<dbReference type="PANTHER" id="PTHR33653">
    <property type="entry name" value="RIBONUCLEASE VAPC2"/>
    <property type="match status" value="1"/>
</dbReference>
<evidence type="ECO:0000259" key="9">
    <source>
        <dbReference type="Pfam" id="PF01850"/>
    </source>
</evidence>
<keyword evidence="8" id="KW-0800">Toxin</keyword>
<reference evidence="10 11" key="1">
    <citation type="submission" date="2014-08" db="EMBL/GenBank/DDBJ databases">
        <title>Chaperone-usher fimbriae in a diverse selection of Gallibacterium genomes.</title>
        <authorList>
            <person name="Kudirkiene E."/>
            <person name="Bager R.J."/>
            <person name="Johnson T.J."/>
            <person name="Bojesen A.M."/>
        </authorList>
    </citation>
    <scope>NUCLEOTIDE SEQUENCE [LARGE SCALE GENOMIC DNA]</scope>
    <source>
        <strain evidence="10 11">CCM5974</strain>
    </source>
</reference>
<keyword evidence="6 8" id="KW-0460">Magnesium</keyword>
<feature type="domain" description="PIN" evidence="9">
    <location>
        <begin position="4"/>
        <end position="117"/>
    </location>
</feature>
<comment type="cofactor">
    <cofactor evidence="1 8">
        <name>Mg(2+)</name>
        <dbReference type="ChEBI" id="CHEBI:18420"/>
    </cofactor>
</comment>
<evidence type="ECO:0000313" key="10">
    <source>
        <dbReference type="EMBL" id="KGQ38245.1"/>
    </source>
</evidence>
<dbReference type="GO" id="GO:0016787">
    <property type="term" value="F:hydrolase activity"/>
    <property type="evidence" value="ECO:0007669"/>
    <property type="project" value="UniProtKB-KW"/>
</dbReference>
<evidence type="ECO:0000256" key="6">
    <source>
        <dbReference type="ARBA" id="ARBA00022842"/>
    </source>
</evidence>
<comment type="similarity">
    <text evidence="7 8">Belongs to the PINc/VapC protein family.</text>
</comment>
<dbReference type="Proteomes" id="UP000030539">
    <property type="component" value="Unassembled WGS sequence"/>
</dbReference>
<dbReference type="PANTHER" id="PTHR33653:SF1">
    <property type="entry name" value="RIBONUCLEASE VAPC2"/>
    <property type="match status" value="1"/>
</dbReference>
<comment type="caution">
    <text evidence="10">The sequence shown here is derived from an EMBL/GenBank/DDBJ whole genome shotgun (WGS) entry which is preliminary data.</text>
</comment>
<dbReference type="STRING" id="155515.JP36_03660"/>
<evidence type="ECO:0000256" key="1">
    <source>
        <dbReference type="ARBA" id="ARBA00001946"/>
    </source>
</evidence>
<dbReference type="EC" id="3.1.-.-" evidence="8"/>
<protein>
    <recommendedName>
        <fullName evidence="8">Ribonuclease VapC</fullName>
        <shortName evidence="8">RNase VapC</shortName>
        <ecNumber evidence="8">3.1.-.-</ecNumber>
    </recommendedName>
    <alternativeName>
        <fullName evidence="8">Toxin VapC</fullName>
    </alternativeName>
</protein>
<evidence type="ECO:0000313" key="11">
    <source>
        <dbReference type="Proteomes" id="UP000030539"/>
    </source>
</evidence>
<dbReference type="AlphaFoldDB" id="A0A0A2Y6P0"/>
<dbReference type="InterPro" id="IPR029060">
    <property type="entry name" value="PIN-like_dom_sf"/>
</dbReference>
<dbReference type="eggNOG" id="COG1487">
    <property type="taxonomic scope" value="Bacteria"/>
</dbReference>
<dbReference type="GO" id="GO:0004540">
    <property type="term" value="F:RNA nuclease activity"/>
    <property type="evidence" value="ECO:0007669"/>
    <property type="project" value="InterPro"/>
</dbReference>
<dbReference type="InterPro" id="IPR022907">
    <property type="entry name" value="VapC_family"/>
</dbReference>
<dbReference type="SUPFAM" id="SSF88723">
    <property type="entry name" value="PIN domain-like"/>
    <property type="match status" value="1"/>
</dbReference>
<evidence type="ECO:0000256" key="2">
    <source>
        <dbReference type="ARBA" id="ARBA00022649"/>
    </source>
</evidence>
<evidence type="ECO:0000256" key="5">
    <source>
        <dbReference type="ARBA" id="ARBA00022801"/>
    </source>
</evidence>
<keyword evidence="5 8" id="KW-0378">Hydrolase</keyword>
<keyword evidence="4 8" id="KW-0479">Metal-binding</keyword>
<evidence type="ECO:0000256" key="3">
    <source>
        <dbReference type="ARBA" id="ARBA00022722"/>
    </source>
</evidence>
<proteinExistence type="inferred from homology"/>
<gene>
    <name evidence="8" type="primary">vapC</name>
    <name evidence="10" type="ORF">JP36_03660</name>
</gene>
<sequence>MLKYMLDTNIVIFTIKNKPPHLLPLFNENQSMLCISSITLMELVYGAEKSKKTAQNLAVIESFCARLAILEYGEAAAYHSGQIRAELAKIGQPIGPYDAMIAGHARSLGLTVVTNNMNEFSWVDGVRVIDWSKPM</sequence>
<feature type="binding site" evidence="8">
    <location>
        <position position="98"/>
    </location>
    <ligand>
        <name>Mg(2+)</name>
        <dbReference type="ChEBI" id="CHEBI:18420"/>
    </ligand>
</feature>
<dbReference type="InterPro" id="IPR002716">
    <property type="entry name" value="PIN_dom"/>
</dbReference>
<feature type="binding site" evidence="8">
    <location>
        <position position="7"/>
    </location>
    <ligand>
        <name>Mg(2+)</name>
        <dbReference type="ChEBI" id="CHEBI:18420"/>
    </ligand>
</feature>
<keyword evidence="3 8" id="KW-0540">Nuclease</keyword>
<dbReference type="Gene3D" id="3.40.50.1010">
    <property type="entry name" value="5'-nuclease"/>
    <property type="match status" value="1"/>
</dbReference>
<dbReference type="CDD" id="cd18745">
    <property type="entry name" value="PIN_VapC4-5_FitB-like"/>
    <property type="match status" value="1"/>
</dbReference>
<dbReference type="GO" id="GO:0090729">
    <property type="term" value="F:toxin activity"/>
    <property type="evidence" value="ECO:0007669"/>
    <property type="project" value="UniProtKB-KW"/>
</dbReference>